<protein>
    <recommendedName>
        <fullName evidence="3">DUF4034 domain-containing protein</fullName>
    </recommendedName>
</protein>
<accession>A0ABT7CGB7</accession>
<reference evidence="1 2" key="1">
    <citation type="submission" date="2023-05" db="EMBL/GenBank/DDBJ databases">
        <authorList>
            <person name="Zhang X."/>
        </authorList>
    </citation>
    <scope>NUCLEOTIDE SEQUENCE [LARGE SCALE GENOMIC DNA]</scope>
    <source>
        <strain evidence="1 2">DM2B3-1</strain>
    </source>
</reference>
<evidence type="ECO:0000313" key="1">
    <source>
        <dbReference type="EMBL" id="MDJ1492728.1"/>
    </source>
</evidence>
<proteinExistence type="predicted"/>
<dbReference type="Proteomes" id="UP001228581">
    <property type="component" value="Unassembled WGS sequence"/>
</dbReference>
<dbReference type="RefSeq" id="WP_313993916.1">
    <property type="nucleotide sequence ID" value="NZ_JASJOT010000003.1"/>
</dbReference>
<comment type="caution">
    <text evidence="1">The sequence shown here is derived from an EMBL/GenBank/DDBJ whole genome shotgun (WGS) entry which is preliminary data.</text>
</comment>
<evidence type="ECO:0008006" key="3">
    <source>
        <dbReference type="Google" id="ProtNLM"/>
    </source>
</evidence>
<sequence length="388" mass="45970">MQNIMHNLINKLGQYQNNTDLWKNLEWREGTNSQGDYIDENSLRRKELLIALQVNLPKARISKNFEQFLQFLLKQEIDDRGNDPFQGLTESLTRAGFLLARFRNPANVWLFVAAKTANFDTHCGFDWEYMLSAGIKETFDYVEAKEHPLKEQFYNYFDSRQNCPLSQPDIDKWFTIKQNTYSSSSEIAETDLSFWIDLAVELRWIENVKQLLPEWIQNQRWDSSSLRELKYYQNFIEDWNGQIQTLRELFIHEQNEYLKFYDYCELAELYLKLGNPFLAWQVVLECKSVLPLDKDKLGELGVNALDIISYSQNEEWVKDVFIFVISHQPHYLSLEYLLKLVAACQQMNDKQAEERFIPLMEAEKQRYNEIMMKNNSMLGRASIGELDC</sequence>
<evidence type="ECO:0000313" key="2">
    <source>
        <dbReference type="Proteomes" id="UP001228581"/>
    </source>
</evidence>
<organism evidence="1 2">
    <name type="scientific">Xanthocytophaga flava</name>
    <dbReference type="NCBI Taxonomy" id="3048013"/>
    <lineage>
        <taxon>Bacteria</taxon>
        <taxon>Pseudomonadati</taxon>
        <taxon>Bacteroidota</taxon>
        <taxon>Cytophagia</taxon>
        <taxon>Cytophagales</taxon>
        <taxon>Rhodocytophagaceae</taxon>
        <taxon>Xanthocytophaga</taxon>
    </lineage>
</organism>
<dbReference type="EMBL" id="JASJOT010000003">
    <property type="protein sequence ID" value="MDJ1492728.1"/>
    <property type="molecule type" value="Genomic_DNA"/>
</dbReference>
<keyword evidence="2" id="KW-1185">Reference proteome</keyword>
<gene>
    <name evidence="1" type="ORF">QNI19_07280</name>
</gene>
<name>A0ABT7CGB7_9BACT</name>